<name>A0A3P7P336_DIBLA</name>
<evidence type="ECO:0000313" key="1">
    <source>
        <dbReference type="EMBL" id="VDN49814.1"/>
    </source>
</evidence>
<sequence>MYSQLDVRVRTGQEQSIPVAEEPIYRLRCLHRLVCISRTLLEAYTSVPCLPNPALQQAFSSMSACLVDDVNG</sequence>
<dbReference type="AlphaFoldDB" id="A0A3P7P336"/>
<proteinExistence type="predicted"/>
<protein>
    <submittedName>
        <fullName evidence="1">Uncharacterized protein</fullName>
    </submittedName>
</protein>
<keyword evidence="2" id="KW-1185">Reference proteome</keyword>
<gene>
    <name evidence="1" type="ORF">DILT_LOCUS19899</name>
</gene>
<dbReference type="Proteomes" id="UP000281553">
    <property type="component" value="Unassembled WGS sequence"/>
</dbReference>
<accession>A0A3P7P336</accession>
<reference evidence="1 2" key="1">
    <citation type="submission" date="2018-11" db="EMBL/GenBank/DDBJ databases">
        <authorList>
            <consortium name="Pathogen Informatics"/>
        </authorList>
    </citation>
    <scope>NUCLEOTIDE SEQUENCE [LARGE SCALE GENOMIC DNA]</scope>
</reference>
<organism evidence="1 2">
    <name type="scientific">Dibothriocephalus latus</name>
    <name type="common">Fish tapeworm</name>
    <name type="synonym">Diphyllobothrium latum</name>
    <dbReference type="NCBI Taxonomy" id="60516"/>
    <lineage>
        <taxon>Eukaryota</taxon>
        <taxon>Metazoa</taxon>
        <taxon>Spiralia</taxon>
        <taxon>Lophotrochozoa</taxon>
        <taxon>Platyhelminthes</taxon>
        <taxon>Cestoda</taxon>
        <taxon>Eucestoda</taxon>
        <taxon>Diphyllobothriidea</taxon>
        <taxon>Diphyllobothriidae</taxon>
        <taxon>Dibothriocephalus</taxon>
    </lineage>
</organism>
<evidence type="ECO:0000313" key="2">
    <source>
        <dbReference type="Proteomes" id="UP000281553"/>
    </source>
</evidence>
<dbReference type="EMBL" id="UYRU01125061">
    <property type="protein sequence ID" value="VDN49814.1"/>
    <property type="molecule type" value="Genomic_DNA"/>
</dbReference>
<feature type="non-terminal residue" evidence="1">
    <location>
        <position position="72"/>
    </location>
</feature>